<organism evidence="2 3">
    <name type="scientific">Muiribacterium halophilum</name>
    <dbReference type="NCBI Taxonomy" id="2053465"/>
    <lineage>
        <taxon>Bacteria</taxon>
        <taxon>Candidatus Muiribacteriota</taxon>
        <taxon>Candidatus Muiribacteriia</taxon>
        <taxon>Candidatus Muiribacteriales</taxon>
        <taxon>Candidatus Muiribacteriaceae</taxon>
        <taxon>Candidatus Muiribacterium</taxon>
    </lineage>
</organism>
<feature type="transmembrane region" description="Helical" evidence="1">
    <location>
        <begin position="334"/>
        <end position="353"/>
    </location>
</feature>
<keyword evidence="1" id="KW-0472">Membrane</keyword>
<evidence type="ECO:0000313" key="2">
    <source>
        <dbReference type="EMBL" id="PLX19107.1"/>
    </source>
</evidence>
<dbReference type="Proteomes" id="UP000234857">
    <property type="component" value="Unassembled WGS sequence"/>
</dbReference>
<feature type="transmembrane region" description="Helical" evidence="1">
    <location>
        <begin position="251"/>
        <end position="273"/>
    </location>
</feature>
<protein>
    <submittedName>
        <fullName evidence="2">Uncharacterized protein</fullName>
    </submittedName>
</protein>
<dbReference type="AlphaFoldDB" id="A0A2N5ZK83"/>
<feature type="transmembrane region" description="Helical" evidence="1">
    <location>
        <begin position="406"/>
        <end position="425"/>
    </location>
</feature>
<feature type="transmembrane region" description="Helical" evidence="1">
    <location>
        <begin position="221"/>
        <end position="244"/>
    </location>
</feature>
<feature type="transmembrane region" description="Helical" evidence="1">
    <location>
        <begin position="383"/>
        <end position="400"/>
    </location>
</feature>
<feature type="transmembrane region" description="Helical" evidence="1">
    <location>
        <begin position="279"/>
        <end position="297"/>
    </location>
</feature>
<keyword evidence="1" id="KW-1133">Transmembrane helix</keyword>
<feature type="transmembrane region" description="Helical" evidence="1">
    <location>
        <begin position="139"/>
        <end position="160"/>
    </location>
</feature>
<accession>A0A2N5ZK83</accession>
<comment type="caution">
    <text evidence="2">The sequence shown here is derived from an EMBL/GenBank/DDBJ whole genome shotgun (WGS) entry which is preliminary data.</text>
</comment>
<evidence type="ECO:0000313" key="3">
    <source>
        <dbReference type="Proteomes" id="UP000234857"/>
    </source>
</evidence>
<sequence>MKKIAIIVSSDLNILKKTINYYKDNYEFTFIIKNSLNNTINWINSEFPNAEILTYNSNLIDYSTYKTFETLLKNKGIKKINVQINSDKPAFYENLIYILKKTNLKKDVSLFFKDSFTIKKINFFDIFIYEKYGFLYEKFSYFIPCFFNPIIIFHFLRFIFTKETVYYQNILLLRRLNVEFFYTTLGSLFKKHGTFSYFPHISMGFSWKHVFFSRNNYYFSFYLFGIKNNLLFSYFLSFVSVLILIKNASLLSVLSIVFLFITCPGFLAASFHFAKPENLAFSIVHLSLALFSMNPNIGIILYSLIPFFSFTALFFSLPFIILIIFLNFSTFNLLYLSIAFIILIGKLLSDYFICKNDNVAKRLLNDEFLKLKYSNFFMNARKYLNIHFFSLLILYLSLSYNYNSKVSLIFILINFSFYFTNNYLFKLHDHITFFRLFMLNYFVFLYFFPNVPVFYHLFFWIIPPFYFDSPKNYLFALKNGDRWPLLKFRKLNRRKVIKIIKKIKHNIPPYSKIIVENSVNNILPPDYFLKFFNLIFIKCKIAHINNRLSQKINTDFFNHLKIFKNFKKDDIIDFCTHTCVNYFISHTEETKEYFQSLGFPCILEFKKSELSQSFFNIPIVPDLVSIFKISDQKNYKVLSGEIEYFLINVNEFKLKFKTPGEIIIYFNWFPDWAVKTNNASISKHESKYDLNYIRLKANDSNEIILKFKGYYFPPIL</sequence>
<dbReference type="EMBL" id="PKTG01000041">
    <property type="protein sequence ID" value="PLX19107.1"/>
    <property type="molecule type" value="Genomic_DNA"/>
</dbReference>
<keyword evidence="1" id="KW-0812">Transmembrane</keyword>
<gene>
    <name evidence="2" type="ORF">C0601_02740</name>
</gene>
<reference evidence="2 3" key="1">
    <citation type="submission" date="2017-11" db="EMBL/GenBank/DDBJ databases">
        <title>Genome-resolved metagenomics identifies genetic mobility, metabolic interactions, and unexpected diversity in perchlorate-reducing communities.</title>
        <authorList>
            <person name="Barnum T.P."/>
            <person name="Figueroa I.A."/>
            <person name="Carlstrom C.I."/>
            <person name="Lucas L.N."/>
            <person name="Engelbrektson A.L."/>
            <person name="Coates J.D."/>
        </authorList>
    </citation>
    <scope>NUCLEOTIDE SEQUENCE [LARGE SCALE GENOMIC DNA]</scope>
    <source>
        <strain evidence="2">BM706</strain>
    </source>
</reference>
<name>A0A2N5ZK83_MUIH1</name>
<feature type="transmembrane region" description="Helical" evidence="1">
    <location>
        <begin position="304"/>
        <end position="328"/>
    </location>
</feature>
<proteinExistence type="predicted"/>
<feature type="transmembrane region" description="Helical" evidence="1">
    <location>
        <begin position="437"/>
        <end position="462"/>
    </location>
</feature>
<evidence type="ECO:0000256" key="1">
    <source>
        <dbReference type="SAM" id="Phobius"/>
    </source>
</evidence>